<evidence type="ECO:0000313" key="4">
    <source>
        <dbReference type="Proteomes" id="UP000631114"/>
    </source>
</evidence>
<sequence>MALGRPVQGYIFSLIRWEPNLTTAEMRFHWVPCWVQIFGLPVERHNIVDDLKKIWYALGQYVDSDTNSPTKVHTNNVLIKISLNTKDQLAEHVHLDIGALKPLKVRVKYERLPIFCYFCGILGHDHKGCTLKHRLLEVHPRIEKGSSKKNKMDESEVQVSMEGNQTCLLQAYISRASNLETRGDAAAMKGKKQIPHQCALVLAYVTKPSGSGQQEKILNGSDVTIVGFPLEGNSLVFNSNGPSPLNPNPQKGSETQTTSRLIFGPSYLSPTEKGNVLAHDANATARDLSPSFSIGNPNGDLCTGKSNKDFSRITSLNET</sequence>
<keyword evidence="4" id="KW-1185">Reference proteome</keyword>
<evidence type="ECO:0000256" key="1">
    <source>
        <dbReference type="SAM" id="MobiDB-lite"/>
    </source>
</evidence>
<accession>A0A835GWF8</accession>
<comment type="caution">
    <text evidence="3">The sequence shown here is derived from an EMBL/GenBank/DDBJ whole genome shotgun (WGS) entry which is preliminary data.</text>
</comment>
<feature type="domain" description="Zinc knuckle CX2CX4HX4C" evidence="2">
    <location>
        <begin position="103"/>
        <end position="130"/>
    </location>
</feature>
<dbReference type="AlphaFoldDB" id="A0A835GWF8"/>
<dbReference type="InterPro" id="IPR040256">
    <property type="entry name" value="At4g02000-like"/>
</dbReference>
<dbReference type="Proteomes" id="UP000631114">
    <property type="component" value="Unassembled WGS sequence"/>
</dbReference>
<organism evidence="3 4">
    <name type="scientific">Coptis chinensis</name>
    <dbReference type="NCBI Taxonomy" id="261450"/>
    <lineage>
        <taxon>Eukaryota</taxon>
        <taxon>Viridiplantae</taxon>
        <taxon>Streptophyta</taxon>
        <taxon>Embryophyta</taxon>
        <taxon>Tracheophyta</taxon>
        <taxon>Spermatophyta</taxon>
        <taxon>Magnoliopsida</taxon>
        <taxon>Ranunculales</taxon>
        <taxon>Ranunculaceae</taxon>
        <taxon>Coptidoideae</taxon>
        <taxon>Coptis</taxon>
    </lineage>
</organism>
<dbReference type="OrthoDB" id="1938170at2759"/>
<dbReference type="InterPro" id="IPR025836">
    <property type="entry name" value="Zn_knuckle_CX2CX4HX4C"/>
</dbReference>
<proteinExistence type="predicted"/>
<dbReference type="Pfam" id="PF14392">
    <property type="entry name" value="zf-CCHC_4"/>
    <property type="match status" value="1"/>
</dbReference>
<gene>
    <name evidence="3" type="ORF">IFM89_002042</name>
</gene>
<dbReference type="PANTHER" id="PTHR31286">
    <property type="entry name" value="GLYCINE-RICH CELL WALL STRUCTURAL PROTEIN 1.8-LIKE"/>
    <property type="match status" value="1"/>
</dbReference>
<name>A0A835GWF8_9MAGN</name>
<dbReference type="PANTHER" id="PTHR31286:SF167">
    <property type="entry name" value="OS09G0268800 PROTEIN"/>
    <property type="match status" value="1"/>
</dbReference>
<evidence type="ECO:0000313" key="3">
    <source>
        <dbReference type="EMBL" id="KAF9587402.1"/>
    </source>
</evidence>
<dbReference type="EMBL" id="JADFTS010000009">
    <property type="protein sequence ID" value="KAF9587402.1"/>
    <property type="molecule type" value="Genomic_DNA"/>
</dbReference>
<protein>
    <recommendedName>
        <fullName evidence="2">Zinc knuckle CX2CX4HX4C domain-containing protein</fullName>
    </recommendedName>
</protein>
<feature type="region of interest" description="Disordered" evidence="1">
    <location>
        <begin position="237"/>
        <end position="257"/>
    </location>
</feature>
<reference evidence="3 4" key="1">
    <citation type="submission" date="2020-10" db="EMBL/GenBank/DDBJ databases">
        <title>The Coptis chinensis genome and diversification of protoberbering-type alkaloids.</title>
        <authorList>
            <person name="Wang B."/>
            <person name="Shu S."/>
            <person name="Song C."/>
            <person name="Liu Y."/>
        </authorList>
    </citation>
    <scope>NUCLEOTIDE SEQUENCE [LARGE SCALE GENOMIC DNA]</scope>
    <source>
        <strain evidence="3">HL-2020</strain>
        <tissue evidence="3">Leaf</tissue>
    </source>
</reference>
<feature type="region of interest" description="Disordered" evidence="1">
    <location>
        <begin position="299"/>
        <end position="319"/>
    </location>
</feature>
<evidence type="ECO:0000259" key="2">
    <source>
        <dbReference type="Pfam" id="PF14392"/>
    </source>
</evidence>